<geneLocation type="plasmid" evidence="2">
    <name>pPM64421b</name>
</geneLocation>
<keyword evidence="1" id="KW-0812">Transmembrane</keyword>
<keyword evidence="1" id="KW-1133">Transmembrane helix</keyword>
<evidence type="ECO:0000256" key="1">
    <source>
        <dbReference type="SAM" id="Phobius"/>
    </source>
</evidence>
<dbReference type="AlphaFoldDB" id="A0A218N4A3"/>
<dbReference type="EMBL" id="MF150117">
    <property type="protein sequence ID" value="ASF81026.1"/>
    <property type="molecule type" value="Genomic_DNA"/>
</dbReference>
<gene>
    <name evidence="2" type="ORF">PM64421b_00054</name>
    <name evidence="3" type="ORF">PW210_003928</name>
</gene>
<sequence length="80" mass="9156">MSGIIIAVIFFVIGFFVSVVINIIVSGSEKEKIKNFITIYKEYDVKITDSSCRLSCDKGYIEVETKNYLSFIQRGGRYEK</sequence>
<dbReference type="Proteomes" id="UP001171165">
    <property type="component" value="Unassembled WGS sequence"/>
</dbReference>
<feature type="transmembrane region" description="Helical" evidence="1">
    <location>
        <begin position="6"/>
        <end position="25"/>
    </location>
</feature>
<evidence type="ECO:0000313" key="2">
    <source>
        <dbReference type="EMBL" id="ASF81026.1"/>
    </source>
</evidence>
<name>A0A218N4A3_PROMI</name>
<keyword evidence="2" id="KW-0614">Plasmid</keyword>
<dbReference type="EMBL" id="ABKSPD020000023">
    <property type="protein sequence ID" value="EKW9778041.1"/>
    <property type="molecule type" value="Genomic_DNA"/>
</dbReference>
<accession>A0A218N4A3</accession>
<organism evidence="2">
    <name type="scientific">Proteus mirabilis</name>
    <dbReference type="NCBI Taxonomy" id="584"/>
    <lineage>
        <taxon>Bacteria</taxon>
        <taxon>Pseudomonadati</taxon>
        <taxon>Pseudomonadota</taxon>
        <taxon>Gammaproteobacteria</taxon>
        <taxon>Enterobacterales</taxon>
        <taxon>Morganellaceae</taxon>
        <taxon>Proteus</taxon>
    </lineage>
</organism>
<evidence type="ECO:0000313" key="3">
    <source>
        <dbReference type="EMBL" id="EKW9778041.1"/>
    </source>
</evidence>
<dbReference type="RefSeq" id="WP_036896441.1">
    <property type="nucleotide sequence ID" value="NZ_BGKS01000041.1"/>
</dbReference>
<reference evidence="2" key="1">
    <citation type="submission" date="2017-05" db="EMBL/GenBank/DDBJ databases">
        <authorList>
            <person name="Song R."/>
            <person name="Chenine A.L."/>
            <person name="Ruprecht R.M."/>
        </authorList>
    </citation>
    <scope>NUCLEOTIDE SEQUENCE</scope>
    <source>
        <strain evidence="2">A64421</strain>
        <plasmid evidence="2">pPM64421b</plasmid>
    </source>
</reference>
<protein>
    <submittedName>
        <fullName evidence="2">Uncharacterized protein</fullName>
    </submittedName>
</protein>
<reference evidence="3" key="2">
    <citation type="submission" date="2023-06" db="EMBL/GenBank/DDBJ databases">
        <authorList>
            <consortium name="Clinical and Environmental Microbiology Branch: Whole genome sequencing antimicrobial resistance pathogens in the healthcare setting"/>
        </authorList>
    </citation>
    <scope>NUCLEOTIDE SEQUENCE</scope>
    <source>
        <strain evidence="3">Microbial</strain>
    </source>
</reference>
<proteinExistence type="predicted"/>
<keyword evidence="1" id="KW-0472">Membrane</keyword>